<dbReference type="Proteomes" id="UP000271889">
    <property type="component" value="Unassembled WGS sequence"/>
</dbReference>
<gene>
    <name evidence="1" type="ORF">CGOC_LOCUS4343</name>
</gene>
<organism evidence="1 2">
    <name type="scientific">Cylicostephanus goldi</name>
    <name type="common">Nematode worm</name>
    <dbReference type="NCBI Taxonomy" id="71465"/>
    <lineage>
        <taxon>Eukaryota</taxon>
        <taxon>Metazoa</taxon>
        <taxon>Ecdysozoa</taxon>
        <taxon>Nematoda</taxon>
        <taxon>Chromadorea</taxon>
        <taxon>Rhabditida</taxon>
        <taxon>Rhabditina</taxon>
        <taxon>Rhabditomorpha</taxon>
        <taxon>Strongyloidea</taxon>
        <taxon>Strongylidae</taxon>
        <taxon>Cylicostephanus</taxon>
    </lineage>
</organism>
<dbReference type="OrthoDB" id="5875288at2759"/>
<dbReference type="EMBL" id="UYRV01011918">
    <property type="protein sequence ID" value="VDK58503.1"/>
    <property type="molecule type" value="Genomic_DNA"/>
</dbReference>
<feature type="non-terminal residue" evidence="1">
    <location>
        <position position="386"/>
    </location>
</feature>
<name>A0A3P6RR11_CYLGO</name>
<reference evidence="1 2" key="1">
    <citation type="submission" date="2018-11" db="EMBL/GenBank/DDBJ databases">
        <authorList>
            <consortium name="Pathogen Informatics"/>
        </authorList>
    </citation>
    <scope>NUCLEOTIDE SEQUENCE [LARGE SCALE GENOMIC DNA]</scope>
</reference>
<evidence type="ECO:0000313" key="2">
    <source>
        <dbReference type="Proteomes" id="UP000271889"/>
    </source>
</evidence>
<evidence type="ECO:0000313" key="1">
    <source>
        <dbReference type="EMBL" id="VDK58503.1"/>
    </source>
</evidence>
<accession>A0A3P6RR11</accession>
<dbReference type="AlphaFoldDB" id="A0A3P6RR11"/>
<sequence length="386" mass="44656">MRATGKAHSHDLKQILPGFFATEEVEDDQYSLPLWGTNHYLRSIYTLEYGDLASFDGIRVISSLANLQNCTLSEGFCVLKEEIIMWEPVTSPSLCPYKFAGSFNSYVTSKFALIPQSELAFEFYSDTYAYAEIATRCGFSGFSLTTSHHILIFPQLPAHLSLQRYILEESLHRRGRREIRYITDSTGARSSYEIVPKQSEPLIRRLFGITELTRLPFFATAPIREPRILREMERWNVTNRDFQLRRRLYAAEDPRLTVLRTIRYSEYRWKQLIEFEEIRKTRMLTYAEFSTQRDLQMGISAIFDDYLAEEFGPARIVFGNDTSTIPIPFYVITTSPVRDLPPIPTTTTTPMMTTTTTKRTTTIKPYSDATDYPDDYVADTFQVDYA</sequence>
<protein>
    <submittedName>
        <fullName evidence="1">Uncharacterized protein</fullName>
    </submittedName>
</protein>
<keyword evidence="2" id="KW-1185">Reference proteome</keyword>
<proteinExistence type="predicted"/>